<accession>A0A085ZJ59</accession>
<dbReference type="OrthoDB" id="9813090at2"/>
<dbReference type="GO" id="GO:0006629">
    <property type="term" value="P:lipid metabolic process"/>
    <property type="evidence" value="ECO:0007669"/>
    <property type="project" value="UniProtKB-KW"/>
</dbReference>
<keyword evidence="5" id="KW-1185">Reference proteome</keyword>
<sequence length="682" mass="78421">MKEGTTEETLFDIDHTYSFPQHPFESIGFALSGGGFRAAAYGLGVLSVFDALKINNSAEQTLRLLDKVEFISSASGGTITLLMYTASLRKGKSFRDFFGHLNKKLTGEILLHQALDILKEDSHWEDGEKRRNPINAFARAYHISLLDFLNEEEKCFDFIMDDDKGEQITHLKEFCFNATEFYTGLSFRFQGGEKNWEQFKGGKLGNRNIGINWKASEKSFKTLRQIRLGDILASSSCFPLGFEPIIFPRDFSYPNGPQISDLKEAVVLRTNSWREGQQYEITNSKSSRALDEKKFVDKGEFGLMDGGICDNQGLLSLLLANERKTLNATKDEKTFKSRFDLMMVSDVASFYMKPFGEPVVKGEKWNQQSIQNYWNALKIYQRNTKKWFSITFYGVIVLNIASLLILLFESISFGSVLCEVVLLLLLAAMVYLKSKIRDLITARPSFAEALKKNTLEDLYVHYFPEPTFRNQTILKMIAYLKGIKTEDILNMIYTRLESAQTMISDVFLKQVRRLIYDQFFANEHYKYRRLNNPIYRLSYTNDKNGRAATFESIEQDEDEEKYAKRKQDFENDIRTSCKLTSQMQDLAEIAYNAPTALWFSAEEETAGSENVRKAIIATGQFSTCTSLLRYTLSLRHSRNFSALSDESKQRIQMVLEQLRAMMISFERDPMFLYDALTDPKNN</sequence>
<evidence type="ECO:0000313" key="5">
    <source>
        <dbReference type="Proteomes" id="UP000028715"/>
    </source>
</evidence>
<dbReference type="EMBL" id="JPRL01000001">
    <property type="protein sequence ID" value="KFF04473.1"/>
    <property type="molecule type" value="Genomic_DNA"/>
</dbReference>
<dbReference type="AlphaFoldDB" id="A0A085ZJ59"/>
<dbReference type="Proteomes" id="UP000028715">
    <property type="component" value="Unassembled WGS sequence"/>
</dbReference>
<dbReference type="RefSeq" id="WP_035680775.1">
    <property type="nucleotide sequence ID" value="NZ_JPRL01000001.1"/>
</dbReference>
<organism evidence="4 5">
    <name type="scientific">Flavobacterium reichenbachii</name>
    <dbReference type="NCBI Taxonomy" id="362418"/>
    <lineage>
        <taxon>Bacteria</taxon>
        <taxon>Pseudomonadati</taxon>
        <taxon>Bacteroidota</taxon>
        <taxon>Flavobacteriia</taxon>
        <taxon>Flavobacteriales</taxon>
        <taxon>Flavobacteriaceae</taxon>
        <taxon>Flavobacterium</taxon>
    </lineage>
</organism>
<feature type="transmembrane region" description="Helical" evidence="2">
    <location>
        <begin position="387"/>
        <end position="407"/>
    </location>
</feature>
<keyword evidence="2" id="KW-1133">Transmembrane helix</keyword>
<dbReference type="SUPFAM" id="SSF52151">
    <property type="entry name" value="FabD/lysophospholipase-like"/>
    <property type="match status" value="1"/>
</dbReference>
<dbReference type="InterPro" id="IPR002641">
    <property type="entry name" value="PNPLA_dom"/>
</dbReference>
<proteinExistence type="predicted"/>
<comment type="caution">
    <text evidence="4">The sequence shown here is derived from an EMBL/GenBank/DDBJ whole genome shotgun (WGS) entry which is preliminary data.</text>
</comment>
<feature type="domain" description="PNPLA" evidence="3">
    <location>
        <begin position="30"/>
        <end position="312"/>
    </location>
</feature>
<evidence type="ECO:0000256" key="1">
    <source>
        <dbReference type="ARBA" id="ARBA00023098"/>
    </source>
</evidence>
<evidence type="ECO:0000259" key="3">
    <source>
        <dbReference type="Pfam" id="PF01734"/>
    </source>
</evidence>
<dbReference type="InterPro" id="IPR016035">
    <property type="entry name" value="Acyl_Trfase/lysoPLipase"/>
</dbReference>
<keyword evidence="2" id="KW-0472">Membrane</keyword>
<name>A0A085ZJ59_9FLAO</name>
<keyword evidence="2" id="KW-0812">Transmembrane</keyword>
<keyword evidence="1" id="KW-0443">Lipid metabolism</keyword>
<evidence type="ECO:0000313" key="4">
    <source>
        <dbReference type="EMBL" id="KFF04473.1"/>
    </source>
</evidence>
<reference evidence="4 5" key="1">
    <citation type="submission" date="2014-07" db="EMBL/GenBank/DDBJ databases">
        <title>Genome of Flavobacterium reichenbachii LMG 25512.</title>
        <authorList>
            <person name="Stropko S.J."/>
            <person name="Pipes S.E."/>
            <person name="Newman J.D."/>
        </authorList>
    </citation>
    <scope>NUCLEOTIDE SEQUENCE [LARGE SCALE GENOMIC DNA]</scope>
    <source>
        <strain evidence="4 5">LMG 25512</strain>
    </source>
</reference>
<dbReference type="STRING" id="362418.IW19_02535"/>
<protein>
    <recommendedName>
        <fullName evidence="3">PNPLA domain-containing protein</fullName>
    </recommendedName>
</protein>
<evidence type="ECO:0000256" key="2">
    <source>
        <dbReference type="SAM" id="Phobius"/>
    </source>
</evidence>
<dbReference type="Gene3D" id="3.40.1090.10">
    <property type="entry name" value="Cytosolic phospholipase A2 catalytic domain"/>
    <property type="match status" value="1"/>
</dbReference>
<gene>
    <name evidence="4" type="ORF">IW19_02535</name>
</gene>
<dbReference type="Pfam" id="PF01734">
    <property type="entry name" value="Patatin"/>
    <property type="match status" value="1"/>
</dbReference>
<feature type="transmembrane region" description="Helical" evidence="2">
    <location>
        <begin position="413"/>
        <end position="432"/>
    </location>
</feature>
<dbReference type="eggNOG" id="COG1752">
    <property type="taxonomic scope" value="Bacteria"/>
</dbReference>